<evidence type="ECO:0000313" key="2">
    <source>
        <dbReference type="EMBL" id="KIJ44902.1"/>
    </source>
</evidence>
<evidence type="ECO:0000256" key="1">
    <source>
        <dbReference type="SAM" id="Phobius"/>
    </source>
</evidence>
<dbReference type="EMBL" id="KN837114">
    <property type="protein sequence ID" value="KIJ44902.1"/>
    <property type="molecule type" value="Genomic_DNA"/>
</dbReference>
<feature type="transmembrane region" description="Helical" evidence="1">
    <location>
        <begin position="20"/>
        <end position="38"/>
    </location>
</feature>
<proteinExistence type="predicted"/>
<keyword evidence="1" id="KW-1133">Transmembrane helix</keyword>
<dbReference type="GO" id="GO:0016491">
    <property type="term" value="F:oxidoreductase activity"/>
    <property type="evidence" value="ECO:0007669"/>
    <property type="project" value="InterPro"/>
</dbReference>
<keyword evidence="1" id="KW-0472">Membrane</keyword>
<keyword evidence="1" id="KW-0812">Transmembrane</keyword>
<dbReference type="HOGENOM" id="CLU_1316149_0_0_1"/>
<keyword evidence="3" id="KW-1185">Reference proteome</keyword>
<gene>
    <name evidence="2" type="ORF">M422DRAFT_47099</name>
</gene>
<dbReference type="AlphaFoldDB" id="A0A0C9VRC0"/>
<reference evidence="2 3" key="1">
    <citation type="submission" date="2014-06" db="EMBL/GenBank/DDBJ databases">
        <title>Evolutionary Origins and Diversification of the Mycorrhizal Mutualists.</title>
        <authorList>
            <consortium name="DOE Joint Genome Institute"/>
            <consortium name="Mycorrhizal Genomics Consortium"/>
            <person name="Kohler A."/>
            <person name="Kuo A."/>
            <person name="Nagy L.G."/>
            <person name="Floudas D."/>
            <person name="Copeland A."/>
            <person name="Barry K.W."/>
            <person name="Cichocki N."/>
            <person name="Veneault-Fourrey C."/>
            <person name="LaButti K."/>
            <person name="Lindquist E.A."/>
            <person name="Lipzen A."/>
            <person name="Lundell T."/>
            <person name="Morin E."/>
            <person name="Murat C."/>
            <person name="Riley R."/>
            <person name="Ohm R."/>
            <person name="Sun H."/>
            <person name="Tunlid A."/>
            <person name="Henrissat B."/>
            <person name="Grigoriev I.V."/>
            <person name="Hibbett D.S."/>
            <person name="Martin F."/>
        </authorList>
    </citation>
    <scope>NUCLEOTIDE SEQUENCE [LARGE SCALE GENOMIC DNA]</scope>
    <source>
        <strain evidence="2 3">SS14</strain>
    </source>
</reference>
<sequence>MDGSRGAKQQQTTRRTTAGVFLLLYTLQFSMLTSFISVESSCLRVNLSLAGTADPRSLIKLLLQPARHSRYRIVLAFITRMFNIRFGIDVAETTTQSLLTQESQTPTRRVMFELLGIDVVHPFTLTLLTHQLQTTRQEFEHAVAAAREALKTWSRTSISTHHHLYSCKSLQDETCDRCRTPFYPTYETFKTGNRSSISFVFLPIISDFE</sequence>
<accession>A0A0C9VRC0</accession>
<dbReference type="Gene3D" id="3.40.605.10">
    <property type="entry name" value="Aldehyde Dehydrogenase, Chain A, domain 1"/>
    <property type="match status" value="1"/>
</dbReference>
<protein>
    <submittedName>
        <fullName evidence="2">Uncharacterized protein</fullName>
    </submittedName>
</protein>
<name>A0A0C9VRC0_SPHS4</name>
<evidence type="ECO:0000313" key="3">
    <source>
        <dbReference type="Proteomes" id="UP000054279"/>
    </source>
</evidence>
<dbReference type="InterPro" id="IPR016162">
    <property type="entry name" value="Ald_DH_N"/>
</dbReference>
<organism evidence="2 3">
    <name type="scientific">Sphaerobolus stellatus (strain SS14)</name>
    <dbReference type="NCBI Taxonomy" id="990650"/>
    <lineage>
        <taxon>Eukaryota</taxon>
        <taxon>Fungi</taxon>
        <taxon>Dikarya</taxon>
        <taxon>Basidiomycota</taxon>
        <taxon>Agaricomycotina</taxon>
        <taxon>Agaricomycetes</taxon>
        <taxon>Phallomycetidae</taxon>
        <taxon>Geastrales</taxon>
        <taxon>Sphaerobolaceae</taxon>
        <taxon>Sphaerobolus</taxon>
    </lineage>
</organism>
<dbReference type="Proteomes" id="UP000054279">
    <property type="component" value="Unassembled WGS sequence"/>
</dbReference>